<sequence>MGRILKDEGLNRLSVLEPKPLPKRFEVKAPGVLLHLDTKKL</sequence>
<dbReference type="Proteomes" id="UP000587579">
    <property type="component" value="Unassembled WGS sequence"/>
</dbReference>
<protein>
    <submittedName>
        <fullName evidence="1">Uncharacterized protein</fullName>
    </submittedName>
</protein>
<name>A0ABR6P352_9DEIN</name>
<organism evidence="1 2">
    <name type="scientific">Oceanithermus desulfurans</name>
    <dbReference type="NCBI Taxonomy" id="227924"/>
    <lineage>
        <taxon>Bacteria</taxon>
        <taxon>Thermotogati</taxon>
        <taxon>Deinococcota</taxon>
        <taxon>Deinococci</taxon>
        <taxon>Thermales</taxon>
        <taxon>Thermaceae</taxon>
        <taxon>Oceanithermus</taxon>
    </lineage>
</organism>
<evidence type="ECO:0000313" key="1">
    <source>
        <dbReference type="EMBL" id="MBB6030443.1"/>
    </source>
</evidence>
<dbReference type="EMBL" id="JACHEZ010000006">
    <property type="protein sequence ID" value="MBB6030443.1"/>
    <property type="molecule type" value="Genomic_DNA"/>
</dbReference>
<keyword evidence="2" id="KW-1185">Reference proteome</keyword>
<reference evidence="1 2" key="1">
    <citation type="submission" date="2020-08" db="EMBL/GenBank/DDBJ databases">
        <title>Genomic Encyclopedia of Type Strains, Phase IV (KMG-IV): sequencing the most valuable type-strain genomes for metagenomic binning, comparative biology and taxonomic classification.</title>
        <authorList>
            <person name="Goeker M."/>
        </authorList>
    </citation>
    <scope>NUCLEOTIDE SEQUENCE [LARGE SCALE GENOMIC DNA]</scope>
    <source>
        <strain evidence="1 2">DSM 15757</strain>
    </source>
</reference>
<feature type="non-terminal residue" evidence="1">
    <location>
        <position position="41"/>
    </location>
</feature>
<comment type="caution">
    <text evidence="1">The sequence shown here is derived from an EMBL/GenBank/DDBJ whole genome shotgun (WGS) entry which is preliminary data.</text>
</comment>
<gene>
    <name evidence="1" type="ORF">HNQ05_001824</name>
</gene>
<evidence type="ECO:0000313" key="2">
    <source>
        <dbReference type="Proteomes" id="UP000587579"/>
    </source>
</evidence>
<proteinExistence type="predicted"/>
<accession>A0ABR6P352</accession>